<proteinExistence type="predicted"/>
<dbReference type="Gene3D" id="3.40.630.30">
    <property type="match status" value="1"/>
</dbReference>
<comment type="caution">
    <text evidence="2">The sequence shown here is derived from an EMBL/GenBank/DDBJ whole genome shotgun (WGS) entry which is preliminary data.</text>
</comment>
<dbReference type="Proteomes" id="UP000557193">
    <property type="component" value="Unassembled WGS sequence"/>
</dbReference>
<dbReference type="CDD" id="cd04301">
    <property type="entry name" value="NAT_SF"/>
    <property type="match status" value="1"/>
</dbReference>
<keyword evidence="3" id="KW-1185">Reference proteome</keyword>
<evidence type="ECO:0000313" key="2">
    <source>
        <dbReference type="EMBL" id="MBB6342458.1"/>
    </source>
</evidence>
<name>A0A7X0BU07_9PSED</name>
<evidence type="ECO:0000259" key="1">
    <source>
        <dbReference type="PROSITE" id="PS51186"/>
    </source>
</evidence>
<sequence>MQIQLIQTSAEQLPLIRNLYQFYAYESSNWEEEDVETDGRFYVHDPYLALYWQREDWSAQLILVDGFIAGFLLIERSELPGVDALEFADLFILKKYRRQGIGRALVEQVMLASQHSWIVSLYPQDPLAVPFWQAMFEQLPFRSLQQLVDAEDPALLTYLINQRPH</sequence>
<organism evidence="2 3">
    <name type="scientific">Pseudomonas fluvialis</name>
    <dbReference type="NCBI Taxonomy" id="1793966"/>
    <lineage>
        <taxon>Bacteria</taxon>
        <taxon>Pseudomonadati</taxon>
        <taxon>Pseudomonadota</taxon>
        <taxon>Gammaproteobacteria</taxon>
        <taxon>Pseudomonadales</taxon>
        <taxon>Pseudomonadaceae</taxon>
        <taxon>Pseudomonas</taxon>
    </lineage>
</organism>
<dbReference type="SUPFAM" id="SSF55729">
    <property type="entry name" value="Acyl-CoA N-acyltransferases (Nat)"/>
    <property type="match status" value="1"/>
</dbReference>
<dbReference type="PROSITE" id="PS51186">
    <property type="entry name" value="GNAT"/>
    <property type="match status" value="1"/>
</dbReference>
<evidence type="ECO:0000313" key="3">
    <source>
        <dbReference type="Proteomes" id="UP000557193"/>
    </source>
</evidence>
<dbReference type="InterPro" id="IPR000182">
    <property type="entry name" value="GNAT_dom"/>
</dbReference>
<dbReference type="EMBL" id="JACHLL010000004">
    <property type="protein sequence ID" value="MBB6342458.1"/>
    <property type="molecule type" value="Genomic_DNA"/>
</dbReference>
<dbReference type="AlphaFoldDB" id="A0A7X0BU07"/>
<reference evidence="2 3" key="1">
    <citation type="submission" date="2020-08" db="EMBL/GenBank/DDBJ databases">
        <title>Functional genomics of gut bacteria from endangered species of beetles.</title>
        <authorList>
            <person name="Carlos-Shanley C."/>
        </authorList>
    </citation>
    <scope>NUCLEOTIDE SEQUENCE [LARGE SCALE GENOMIC DNA]</scope>
    <source>
        <strain evidence="2 3">S00202</strain>
    </source>
</reference>
<dbReference type="Pfam" id="PF13508">
    <property type="entry name" value="Acetyltransf_7"/>
    <property type="match status" value="1"/>
</dbReference>
<gene>
    <name evidence="2" type="ORF">HNP49_002640</name>
</gene>
<dbReference type="InterPro" id="IPR016181">
    <property type="entry name" value="Acyl_CoA_acyltransferase"/>
</dbReference>
<keyword evidence="2" id="KW-0808">Transferase</keyword>
<dbReference type="GO" id="GO:0016747">
    <property type="term" value="F:acyltransferase activity, transferring groups other than amino-acyl groups"/>
    <property type="evidence" value="ECO:0007669"/>
    <property type="project" value="InterPro"/>
</dbReference>
<feature type="domain" description="N-acetyltransferase" evidence="1">
    <location>
        <begin position="14"/>
        <end position="161"/>
    </location>
</feature>
<dbReference type="RefSeq" id="WP_184683953.1">
    <property type="nucleotide sequence ID" value="NZ_JACHLL010000004.1"/>
</dbReference>
<accession>A0A7X0BU07</accession>
<protein>
    <submittedName>
        <fullName evidence="2">Putative acetyltransferase</fullName>
    </submittedName>
</protein>